<dbReference type="CDD" id="cd13853">
    <property type="entry name" value="CuRO_1_Tth-MCO_like"/>
    <property type="match status" value="1"/>
</dbReference>
<sequence length="1048" mass="111075">MQELQRRGLLVGATAAVSMLGTAAPTSEAEAQPQPPSPARAELREPVVLTSRDGVLEVRLSAGQGEVKLDTVARPVKNFLLLNYELVRGTASDGRKSGKNLYPAPTLQVFPGERLIVHFENGLSGLTIRDFYNPAYVANDKTVPIYPEQLAESPLNLHTHGLHVSPKGNADNVMLHMAAGTSNTFTYDIPKAHPQGSYWYHSHLHMLTTAHVYFGMVGLLAIGRLDGGLPIVTEKRIPIRNMMLQYNYVFDRAGGSAQLNNPYWPQFVSTITPPKEGELAKGTYRPLMTPTNFTETSKGTRYATIWYAGPLSINNRRGAFQYIPTNLMSFRAADGRTDMDMPADPALPDDKRDMQFTVNGQFQPVVRSKPGQTEIWVLSNVSDIAYINVQLTETATGRHPPIAIVGQDGEPYGAVEHPPTHNGTRLLIPPASRFAIAVTMPAKGDLILEMPDRGGGARTMTMPGILYTNDGSENPPAVLGSLTVLPSAISYADGFFVFPTQVLARATAPQGSGPGVTVPFAKGQKLGGRTPFTDLSRVPADVTRKIMIKGGFLNDLVTKSDAKSFTYAFDGAAFPNMPLIQARLNSIEEWQFLNHNNDEHPIHVHVNDFQVTAYHDPTVGLRTGPDQFFVDNANVPAPVMMPDETVVQPGYMAMRTRFDDFIGLYVMHCHRLNHEDNGLMALVNVIPAVSAYAVVVTGGGGKATTVRVLDGNGDRPIATVTPFPGYEGSVSVALGDLDGDGVLDLVVGAGKDHAPEIVAYAGKIQAGKAAYSTELARFQAFGSDARGGISVAAAQIDGETSDNIIVGSGPGIASEIKVYGAKLPKTGTVPPLFTSFAPFAGDSSGVTLATGFVDFSTGRNSIVAAPGPGSTAEVKVFVLPLLKQIGGTPVTSPQPATTVSFKPFGDDHRGGVSLATGWLAGNLGGAKRIIVGQLADGAQVKVYSSGSALDGGPAMYLHNPAHHHHTEFREIASFAPFEGTGGVRVATTSTTTGAELLVSGVSAQGVAGVARYDFTRPDPKATTLQAVKLGDVAAAGTAGNTPAALAGD</sequence>
<accession>A0ABS6INA0</accession>
<keyword evidence="2" id="KW-0560">Oxidoreductase</keyword>
<proteinExistence type="predicted"/>
<evidence type="ECO:0000256" key="3">
    <source>
        <dbReference type="SAM" id="MobiDB-lite"/>
    </source>
</evidence>
<feature type="domain" description="Plastocyanin-like" evidence="4">
    <location>
        <begin position="564"/>
        <end position="686"/>
    </location>
</feature>
<evidence type="ECO:0000313" key="6">
    <source>
        <dbReference type="EMBL" id="MBU8876076.1"/>
    </source>
</evidence>
<evidence type="ECO:0000313" key="7">
    <source>
        <dbReference type="Proteomes" id="UP000727907"/>
    </source>
</evidence>
<dbReference type="Proteomes" id="UP000727907">
    <property type="component" value="Unassembled WGS sequence"/>
</dbReference>
<dbReference type="Pfam" id="PF07731">
    <property type="entry name" value="Cu-oxidase_2"/>
    <property type="match status" value="1"/>
</dbReference>
<evidence type="ECO:0000256" key="1">
    <source>
        <dbReference type="ARBA" id="ARBA00022723"/>
    </source>
</evidence>
<dbReference type="PROSITE" id="PS00080">
    <property type="entry name" value="MULTICOPPER_OXIDASE2"/>
    <property type="match status" value="1"/>
</dbReference>
<gene>
    <name evidence="6" type="ORF">KQ910_20050</name>
</gene>
<dbReference type="InterPro" id="IPR045087">
    <property type="entry name" value="Cu-oxidase_fam"/>
</dbReference>
<dbReference type="PANTHER" id="PTHR11709:SF518">
    <property type="entry name" value="MULTICOPPER OXIDASE"/>
    <property type="match status" value="1"/>
</dbReference>
<reference evidence="6 7" key="1">
    <citation type="submission" date="2021-06" db="EMBL/GenBank/DDBJ databases">
        <authorList>
            <person name="Lee D.H."/>
        </authorList>
    </citation>
    <scope>NUCLEOTIDE SEQUENCE [LARGE SCALE GENOMIC DNA]</scope>
    <source>
        <strain evidence="6 7">MMS21-HV4-11</strain>
    </source>
</reference>
<evidence type="ECO:0000256" key="2">
    <source>
        <dbReference type="ARBA" id="ARBA00023002"/>
    </source>
</evidence>
<feature type="domain" description="Plastocyanin-like" evidence="5">
    <location>
        <begin position="151"/>
        <end position="222"/>
    </location>
</feature>
<dbReference type="Pfam" id="PF13517">
    <property type="entry name" value="FG-GAP_3"/>
    <property type="match status" value="1"/>
</dbReference>
<dbReference type="InterPro" id="IPR013517">
    <property type="entry name" value="FG-GAP"/>
</dbReference>
<dbReference type="InterPro" id="IPR011707">
    <property type="entry name" value="Cu-oxidase-like_N"/>
</dbReference>
<dbReference type="PROSITE" id="PS51318">
    <property type="entry name" value="TAT"/>
    <property type="match status" value="1"/>
</dbReference>
<dbReference type="InterPro" id="IPR006311">
    <property type="entry name" value="TAT_signal"/>
</dbReference>
<dbReference type="PANTHER" id="PTHR11709">
    <property type="entry name" value="MULTI-COPPER OXIDASE"/>
    <property type="match status" value="1"/>
</dbReference>
<dbReference type="Pfam" id="PF07732">
    <property type="entry name" value="Cu-oxidase_3"/>
    <property type="match status" value="1"/>
</dbReference>
<keyword evidence="7" id="KW-1185">Reference proteome</keyword>
<name>A0ABS6INA0_9HYPH</name>
<protein>
    <submittedName>
        <fullName evidence="6">Multicopper oxidase domain-containing protein</fullName>
    </submittedName>
</protein>
<dbReference type="EMBL" id="JAHOPB010000002">
    <property type="protein sequence ID" value="MBU8876076.1"/>
    <property type="molecule type" value="Genomic_DNA"/>
</dbReference>
<dbReference type="RefSeq" id="WP_216964572.1">
    <property type="nucleotide sequence ID" value="NZ_JAHOPB010000002.1"/>
</dbReference>
<dbReference type="InterPro" id="IPR002355">
    <property type="entry name" value="Cu_oxidase_Cu_BS"/>
</dbReference>
<feature type="region of interest" description="Disordered" evidence="3">
    <location>
        <begin position="23"/>
        <end position="45"/>
    </location>
</feature>
<evidence type="ECO:0000259" key="5">
    <source>
        <dbReference type="Pfam" id="PF07732"/>
    </source>
</evidence>
<keyword evidence="1" id="KW-0479">Metal-binding</keyword>
<evidence type="ECO:0000259" key="4">
    <source>
        <dbReference type="Pfam" id="PF07731"/>
    </source>
</evidence>
<dbReference type="InterPro" id="IPR011706">
    <property type="entry name" value="Cu-oxidase_C"/>
</dbReference>
<organism evidence="6 7">
    <name type="scientific">Reyranella humidisoli</name>
    <dbReference type="NCBI Taxonomy" id="2849149"/>
    <lineage>
        <taxon>Bacteria</taxon>
        <taxon>Pseudomonadati</taxon>
        <taxon>Pseudomonadota</taxon>
        <taxon>Alphaproteobacteria</taxon>
        <taxon>Hyphomicrobiales</taxon>
        <taxon>Reyranellaceae</taxon>
        <taxon>Reyranella</taxon>
    </lineage>
</organism>
<comment type="caution">
    <text evidence="6">The sequence shown here is derived from an EMBL/GenBank/DDBJ whole genome shotgun (WGS) entry which is preliminary data.</text>
</comment>